<feature type="signal peptide" evidence="2">
    <location>
        <begin position="1"/>
        <end position="25"/>
    </location>
</feature>
<sequence>MKETATFQILYFMMVAAAAVAATEAEVPSQKSDDAIEMSDIKSMPRDLLTQDPYAPLSKQSPSSNLILNPQQQQHHHQQQHQQSLHPNFPAVTSIHPPPSPHLLGGHFNHDPNFPPQFDNLGPHPTPPDFHILPHTPHDFHNLNSPHHLPHDFRKPNGPHLFSHDFRKPNSPHHLPHDFHKPNGPLRPHADFHLDPRPPHPPSSDFPGPLNPPHSFPKFTQGFADFPKNAHSSLAKPTPLHDFTKPTHPSITNPKITHSSHTQPHSSHDTHTQKHPQSSSLGFSKPTHTSSHDTPKNAFSSTIVDFPKNSFSSAFHDAPKSSHSSIFHDVPKSSHSSTFHDTPKSSHFSTFHDIPKSSFSSSFHDTPKSSHSTSHDIPKRSHSSSFDSHKNPFTSHGISKPSHQSPKVSSSKVPHSHQQEFPKPVHQSQAFPTLVRPFHDFRPPFPPHGPIRHPGPFSKLPHVHENLLGDPHHPHANLLDAPPHTPQALPPVLHHTELSHLGPLPPHLGHSGAGKLHSGLRPVRSHHFPFYGYDLDPYFVDFPSFGFFDYDHIDSVEKKGPLPHPHPHPHPHPPPVAPHGGILFRHPLLLHQGRSLSEKQAASKEVDARPKSSLDFTTMDRPKSSLDFTTIDRPKSSLDFTTIDRPKSSLDFTTMDRPKSSLDFTTMDVRPKSSLDFTTMDRPKSSLDFIIDSMEAMKTKEKMDATMEKKSSSESPGLQDSPETKTREIKKALSRIPRSGKKNLHQPLMPSLPHIRYLGAPSY</sequence>
<feature type="region of interest" description="Disordered" evidence="1">
    <location>
        <begin position="558"/>
        <end position="582"/>
    </location>
</feature>
<evidence type="ECO:0000313" key="4">
    <source>
        <dbReference type="Proteomes" id="UP001292094"/>
    </source>
</evidence>
<feature type="compositionally biased region" description="Basic and acidic residues" evidence="1">
    <location>
        <begin position="601"/>
        <end position="619"/>
    </location>
</feature>
<feature type="region of interest" description="Disordered" evidence="1">
    <location>
        <begin position="51"/>
        <end position="94"/>
    </location>
</feature>
<dbReference type="EMBL" id="JAWZYT010000396">
    <property type="protein sequence ID" value="KAK4323980.1"/>
    <property type="molecule type" value="Genomic_DNA"/>
</dbReference>
<feature type="region of interest" description="Disordered" evidence="1">
    <location>
        <begin position="315"/>
        <end position="347"/>
    </location>
</feature>
<feature type="compositionally biased region" description="Basic and acidic residues" evidence="1">
    <location>
        <begin position="702"/>
        <end position="712"/>
    </location>
</feature>
<accession>A0AAE1QD26</accession>
<feature type="compositionally biased region" description="Low complexity" evidence="1">
    <location>
        <begin position="399"/>
        <end position="413"/>
    </location>
</feature>
<feature type="chain" id="PRO_5042025209" evidence="2">
    <location>
        <begin position="26"/>
        <end position="763"/>
    </location>
</feature>
<gene>
    <name evidence="3" type="ORF">Pmani_005359</name>
</gene>
<evidence type="ECO:0000256" key="1">
    <source>
        <dbReference type="SAM" id="MobiDB-lite"/>
    </source>
</evidence>
<proteinExistence type="predicted"/>
<feature type="compositionally biased region" description="Polar residues" evidence="1">
    <location>
        <begin position="247"/>
        <end position="256"/>
    </location>
</feature>
<feature type="compositionally biased region" description="Basic and acidic residues" evidence="1">
    <location>
        <begin position="365"/>
        <end position="379"/>
    </location>
</feature>
<keyword evidence="4" id="KW-1185">Reference proteome</keyword>
<feature type="compositionally biased region" description="Polar residues" evidence="1">
    <location>
        <begin position="333"/>
        <end position="347"/>
    </location>
</feature>
<feature type="compositionally biased region" description="Polar residues" evidence="1">
    <location>
        <begin position="275"/>
        <end position="289"/>
    </location>
</feature>
<feature type="compositionally biased region" description="Basic and acidic residues" evidence="1">
    <location>
        <begin position="722"/>
        <end position="731"/>
    </location>
</feature>
<evidence type="ECO:0000256" key="2">
    <source>
        <dbReference type="SAM" id="SignalP"/>
    </source>
</evidence>
<feature type="compositionally biased region" description="Polar residues" evidence="1">
    <location>
        <begin position="383"/>
        <end position="397"/>
    </location>
</feature>
<dbReference type="Proteomes" id="UP001292094">
    <property type="component" value="Unassembled WGS sequence"/>
</dbReference>
<feature type="compositionally biased region" description="Basic and acidic residues" evidence="1">
    <location>
        <begin position="188"/>
        <end position="198"/>
    </location>
</feature>
<feature type="region of interest" description="Disordered" evidence="1">
    <location>
        <begin position="161"/>
        <end position="296"/>
    </location>
</feature>
<dbReference type="AlphaFoldDB" id="A0AAE1QD26"/>
<evidence type="ECO:0000313" key="3">
    <source>
        <dbReference type="EMBL" id="KAK4323980.1"/>
    </source>
</evidence>
<reference evidence="3" key="1">
    <citation type="submission" date="2023-11" db="EMBL/GenBank/DDBJ databases">
        <title>Genome assemblies of two species of porcelain crab, Petrolisthes cinctipes and Petrolisthes manimaculis (Anomura: Porcellanidae).</title>
        <authorList>
            <person name="Angst P."/>
        </authorList>
    </citation>
    <scope>NUCLEOTIDE SEQUENCE</scope>
    <source>
        <strain evidence="3">PB745_02</strain>
        <tissue evidence="3">Gill</tissue>
    </source>
</reference>
<keyword evidence="2" id="KW-0732">Signal</keyword>
<protein>
    <submittedName>
        <fullName evidence="3">Uncharacterized protein</fullName>
    </submittedName>
</protein>
<organism evidence="3 4">
    <name type="scientific">Petrolisthes manimaculis</name>
    <dbReference type="NCBI Taxonomy" id="1843537"/>
    <lineage>
        <taxon>Eukaryota</taxon>
        <taxon>Metazoa</taxon>
        <taxon>Ecdysozoa</taxon>
        <taxon>Arthropoda</taxon>
        <taxon>Crustacea</taxon>
        <taxon>Multicrustacea</taxon>
        <taxon>Malacostraca</taxon>
        <taxon>Eumalacostraca</taxon>
        <taxon>Eucarida</taxon>
        <taxon>Decapoda</taxon>
        <taxon>Pleocyemata</taxon>
        <taxon>Anomura</taxon>
        <taxon>Galatheoidea</taxon>
        <taxon>Porcellanidae</taxon>
        <taxon>Petrolisthes</taxon>
    </lineage>
</organism>
<feature type="region of interest" description="Disordered" evidence="1">
    <location>
        <begin position="596"/>
        <end position="619"/>
    </location>
</feature>
<comment type="caution">
    <text evidence="3">The sequence shown here is derived from an EMBL/GenBank/DDBJ whole genome shotgun (WGS) entry which is preliminary data.</text>
</comment>
<feature type="compositionally biased region" description="Pro residues" evidence="1">
    <location>
        <begin position="199"/>
        <end position="215"/>
    </location>
</feature>
<feature type="compositionally biased region" description="Polar residues" evidence="1">
    <location>
        <begin position="58"/>
        <end position="70"/>
    </location>
</feature>
<name>A0AAE1QD26_9EUCA</name>
<feature type="region of interest" description="Disordered" evidence="1">
    <location>
        <begin position="359"/>
        <end position="427"/>
    </location>
</feature>
<feature type="region of interest" description="Disordered" evidence="1">
    <location>
        <begin position="702"/>
        <end position="748"/>
    </location>
</feature>